<proteinExistence type="predicted"/>
<dbReference type="AlphaFoldDB" id="A0AAP8MVQ9"/>
<feature type="compositionally biased region" description="Basic and acidic residues" evidence="2">
    <location>
        <begin position="20"/>
        <end position="40"/>
    </location>
</feature>
<dbReference type="EMBL" id="MDBO01000075">
    <property type="protein sequence ID" value="PMP10200.1"/>
    <property type="molecule type" value="Genomic_DNA"/>
</dbReference>
<feature type="region of interest" description="Disordered" evidence="2">
    <location>
        <begin position="471"/>
        <end position="504"/>
    </location>
</feature>
<evidence type="ECO:0000256" key="2">
    <source>
        <dbReference type="SAM" id="MobiDB-lite"/>
    </source>
</evidence>
<evidence type="ECO:0000256" key="1">
    <source>
        <dbReference type="SAM" id="Coils"/>
    </source>
</evidence>
<evidence type="ECO:0000313" key="3">
    <source>
        <dbReference type="EMBL" id="PMP10200.1"/>
    </source>
</evidence>
<reference evidence="4" key="1">
    <citation type="submission" date="2016-07" db="EMBL/GenBank/DDBJ databases">
        <title>Nontailed viruses are major unrecognized killers of bacteria in the ocean.</title>
        <authorList>
            <person name="Kauffman K."/>
            <person name="Hussain F."/>
            <person name="Yang J."/>
            <person name="Arevalo P."/>
            <person name="Brown J."/>
            <person name="Cutler M."/>
            <person name="Kelly L."/>
            <person name="Polz M.F."/>
        </authorList>
    </citation>
    <scope>NUCLEOTIDE SEQUENCE [LARGE SCALE GENOMIC DNA]</scope>
    <source>
        <strain evidence="4">10N.222.49.A5</strain>
    </source>
</reference>
<evidence type="ECO:0000313" key="4">
    <source>
        <dbReference type="Proteomes" id="UP000235611"/>
    </source>
</evidence>
<dbReference type="RefSeq" id="WP_102477755.1">
    <property type="nucleotide sequence ID" value="NZ_MDBO01000075.1"/>
</dbReference>
<organism evidence="3 4">
    <name type="scientific">Vibrio breoganii</name>
    <dbReference type="NCBI Taxonomy" id="553239"/>
    <lineage>
        <taxon>Bacteria</taxon>
        <taxon>Pseudomonadati</taxon>
        <taxon>Pseudomonadota</taxon>
        <taxon>Gammaproteobacteria</taxon>
        <taxon>Vibrionales</taxon>
        <taxon>Vibrionaceae</taxon>
        <taxon>Vibrio</taxon>
    </lineage>
</organism>
<protein>
    <submittedName>
        <fullName evidence="3">Uncharacterized protein</fullName>
    </submittedName>
</protein>
<feature type="region of interest" description="Disordered" evidence="2">
    <location>
        <begin position="16"/>
        <end position="40"/>
    </location>
</feature>
<sequence length="504" mass="57138">MSGLDTRGFMDGALRGFSVMERHQQNKKQNERRDRLEAQNDYRYREGISHRDERTALEDERYQGEIDYRTETDEENKRRWQLEFDRNKEKDALAVKEHNLRVKNLGLRNETEKVKAKTAFIQENTPIIDNAWAVYAETGKIDPILENEYVKGGVYDPRRYTTEFISNAEKLGTKMQGVMSGEVDSNDSEFHSLMSSMYEGNLNKSVGQKDLTGKTIARNEIAHINFVEDVDPKMKGNQSGIVVGVISHYEDGTKSEKPKPITQNRSTDKNDKVMVIPIENAMADIQTQLKLSRLANTQFHNGKVFSKKDDGMRGELREALVGLEQEKAKAISKAQSDPMAGENVIADIEETYRQQEQSLRDLYAKPDAPQRPEQGGLSALDDATPSQEVITWANGNEQKLQFLQAIPNEYLANADSAYLETQWAKFKAHKTAERDEALVEKVKGDNLEQGASKINYSTATHAQLEALAQQGDQKAMQMLEQSNASMRPKEDYSLQHQSGYGVRS</sequence>
<dbReference type="Proteomes" id="UP000235611">
    <property type="component" value="Unassembled WGS sequence"/>
</dbReference>
<accession>A0AAP8MVQ9</accession>
<comment type="caution">
    <text evidence="3">The sequence shown here is derived from an EMBL/GenBank/DDBJ whole genome shotgun (WGS) entry which is preliminary data.</text>
</comment>
<keyword evidence="1" id="KW-0175">Coiled coil</keyword>
<feature type="coiled-coil region" evidence="1">
    <location>
        <begin position="313"/>
        <end position="365"/>
    </location>
</feature>
<gene>
    <name evidence="3" type="ORF">BCS93_11025</name>
</gene>
<name>A0AAP8MVQ9_9VIBR</name>